<dbReference type="GO" id="GO:0017069">
    <property type="term" value="F:snRNA binding"/>
    <property type="evidence" value="ECO:0007669"/>
    <property type="project" value="TreeGrafter"/>
</dbReference>
<dbReference type="InParanoid" id="A0A6P6Y847"/>
<gene>
    <name evidence="7" type="primary">LOC113795186</name>
</gene>
<dbReference type="GO" id="GO:0071011">
    <property type="term" value="C:precatalytic spliceosome"/>
    <property type="evidence" value="ECO:0007669"/>
    <property type="project" value="TreeGrafter"/>
</dbReference>
<proteinExistence type="predicted"/>
<keyword evidence="3" id="KW-0694">RNA-binding</keyword>
<evidence type="ECO:0000256" key="5">
    <source>
        <dbReference type="ARBA" id="ARBA00031739"/>
    </source>
</evidence>
<sequence>MSYRGERKRRHSCSDHGDDLSPHQPPLSSLPQRSIGGGGGGASSSASSSPEWNRSASNGGHRRDHHLSSPNVDRNGGGGHGHHHHQHHHHHHQRHRSPSPRSPRSPRSPPPPSLSSSSKIPPMSSSSSRRARSSSYDPIKVGYPPKQRQRSTSPPFSSSRQFDDHDRPHDRALVRAINSDLRPDKDYRSDPEKTLFIGRLNGTTDENAIRMHFERWGDIRSLFLIRDVLTGDSRRYAFIEFRRAKDADRAYAEGHNSLLDGRRILVDRELGRTMKNWKPRRFGGGYGGQKESGQMRFGGRTNEHRGFNNNHYNNNDHRGGGFSGNDRTFRPPLHHRSITAPYPQQSSSSSFTQRRTNGIDRYNRHDHPSMGPMHSSSTTRSYSNGHPSSSSSYRHHSTLDHHQSSGGGGGGPIRSNSGRR</sequence>
<dbReference type="RefSeq" id="XP_027201181.1">
    <property type="nucleotide sequence ID" value="XM_027345380.1"/>
</dbReference>
<dbReference type="Proteomes" id="UP000515146">
    <property type="component" value="Unplaced"/>
</dbReference>
<organism evidence="6 7">
    <name type="scientific">Dermatophagoides pteronyssinus</name>
    <name type="common">European house dust mite</name>
    <dbReference type="NCBI Taxonomy" id="6956"/>
    <lineage>
        <taxon>Eukaryota</taxon>
        <taxon>Metazoa</taxon>
        <taxon>Ecdysozoa</taxon>
        <taxon>Arthropoda</taxon>
        <taxon>Chelicerata</taxon>
        <taxon>Arachnida</taxon>
        <taxon>Acari</taxon>
        <taxon>Acariformes</taxon>
        <taxon>Sarcoptiformes</taxon>
        <taxon>Astigmata</taxon>
        <taxon>Psoroptidia</taxon>
        <taxon>Analgoidea</taxon>
        <taxon>Pyroglyphidae</taxon>
        <taxon>Dermatophagoidinae</taxon>
        <taxon>Dermatophagoides</taxon>
    </lineage>
</organism>
<comment type="subcellular location">
    <subcellularLocation>
        <location evidence="1">Nucleus</location>
    </subcellularLocation>
</comment>
<dbReference type="InterPro" id="IPR035979">
    <property type="entry name" value="RBD_domain_sf"/>
</dbReference>
<evidence type="ECO:0000313" key="7">
    <source>
        <dbReference type="RefSeq" id="XP_027201181.1"/>
    </source>
</evidence>
<dbReference type="InterPro" id="IPR051183">
    <property type="entry name" value="U1_U11-U12_snRNP_70-35kDa"/>
</dbReference>
<evidence type="ECO:0000256" key="2">
    <source>
        <dbReference type="ARBA" id="ARBA00021080"/>
    </source>
</evidence>
<dbReference type="PANTHER" id="PTHR13952:SF6">
    <property type="entry name" value="U11_U12 SMALL NUCLEAR RIBONUCLEOPROTEIN 35 KDA PROTEIN"/>
    <property type="match status" value="1"/>
</dbReference>
<dbReference type="KEGG" id="dpte:113795186"/>
<keyword evidence="4" id="KW-0539">Nucleus</keyword>
<keyword evidence="7" id="KW-0687">Ribonucleoprotein</keyword>
<evidence type="ECO:0000256" key="4">
    <source>
        <dbReference type="ARBA" id="ARBA00023242"/>
    </source>
</evidence>
<dbReference type="SUPFAM" id="SSF54928">
    <property type="entry name" value="RNA-binding domain, RBD"/>
    <property type="match status" value="1"/>
</dbReference>
<name>A0A6P6Y847_DERPT</name>
<dbReference type="InterPro" id="IPR012677">
    <property type="entry name" value="Nucleotide-bd_a/b_plait_sf"/>
</dbReference>
<dbReference type="AlphaFoldDB" id="A0A6P6Y847"/>
<keyword evidence="6" id="KW-1185">Reference proteome</keyword>
<dbReference type="Pfam" id="PF00076">
    <property type="entry name" value="RRM_1"/>
    <property type="match status" value="1"/>
</dbReference>
<dbReference type="SMART" id="SM00360">
    <property type="entry name" value="RRM"/>
    <property type="match status" value="1"/>
</dbReference>
<reference evidence="7" key="1">
    <citation type="submission" date="2025-08" db="UniProtKB">
        <authorList>
            <consortium name="RefSeq"/>
        </authorList>
    </citation>
    <scope>IDENTIFICATION</scope>
    <source>
        <strain evidence="7">Airmid</strain>
    </source>
</reference>
<dbReference type="GO" id="GO:0003729">
    <property type="term" value="F:mRNA binding"/>
    <property type="evidence" value="ECO:0007669"/>
    <property type="project" value="TreeGrafter"/>
</dbReference>
<evidence type="ECO:0000256" key="3">
    <source>
        <dbReference type="ARBA" id="ARBA00022884"/>
    </source>
</evidence>
<evidence type="ECO:0000313" key="6">
    <source>
        <dbReference type="Proteomes" id="UP000515146"/>
    </source>
</evidence>
<dbReference type="PANTHER" id="PTHR13952">
    <property type="entry name" value="U1 SMALL NUCLEAR RIBONUCLEOPROTEIN 70 KD"/>
    <property type="match status" value="1"/>
</dbReference>
<protein>
    <recommendedName>
        <fullName evidence="2">U11/U12 small nuclear ribonucleoprotein 35 kDa protein</fullName>
    </recommendedName>
    <alternativeName>
        <fullName evidence="5">U1 snRNP-binding protein homolog</fullName>
    </alternativeName>
</protein>
<accession>A0A6P6Y847</accession>
<dbReference type="PROSITE" id="PS50102">
    <property type="entry name" value="RRM"/>
    <property type="match status" value="1"/>
</dbReference>
<dbReference type="FunFam" id="3.30.70.330:FF:000132">
    <property type="entry name" value="Small nuclear ribonucleoprotein U11/U12 subunit 35"/>
    <property type="match status" value="1"/>
</dbReference>
<dbReference type="GO" id="GO:0000398">
    <property type="term" value="P:mRNA splicing, via spliceosome"/>
    <property type="evidence" value="ECO:0007669"/>
    <property type="project" value="TreeGrafter"/>
</dbReference>
<dbReference type="InterPro" id="IPR000504">
    <property type="entry name" value="RRM_dom"/>
</dbReference>
<dbReference type="OrthoDB" id="6159137at2759"/>
<dbReference type="Gene3D" id="3.30.70.330">
    <property type="match status" value="1"/>
</dbReference>
<evidence type="ECO:0000256" key="1">
    <source>
        <dbReference type="ARBA" id="ARBA00004123"/>
    </source>
</evidence>